<evidence type="ECO:0000313" key="2">
    <source>
        <dbReference type="EMBL" id="GKV32598.1"/>
    </source>
</evidence>
<accession>A0AAV5L665</accession>
<reference evidence="2 3" key="1">
    <citation type="journal article" date="2021" name="Commun. Biol.">
        <title>The genome of Shorea leprosula (Dipterocarpaceae) highlights the ecological relevance of drought in aseasonal tropical rainforests.</title>
        <authorList>
            <person name="Ng K.K.S."/>
            <person name="Kobayashi M.J."/>
            <person name="Fawcett J.A."/>
            <person name="Hatakeyama M."/>
            <person name="Paape T."/>
            <person name="Ng C.H."/>
            <person name="Ang C.C."/>
            <person name="Tnah L.H."/>
            <person name="Lee C.T."/>
            <person name="Nishiyama T."/>
            <person name="Sese J."/>
            <person name="O'Brien M.J."/>
            <person name="Copetti D."/>
            <person name="Mohd Noor M.I."/>
            <person name="Ong R.C."/>
            <person name="Putra M."/>
            <person name="Sireger I.Z."/>
            <person name="Indrioko S."/>
            <person name="Kosugi Y."/>
            <person name="Izuno A."/>
            <person name="Isagi Y."/>
            <person name="Lee S.L."/>
            <person name="Shimizu K.K."/>
        </authorList>
    </citation>
    <scope>NUCLEOTIDE SEQUENCE [LARGE SCALE GENOMIC DNA]</scope>
    <source>
        <strain evidence="2">214</strain>
    </source>
</reference>
<sequence length="194" mass="21756">MILLLLYVDDMIITGDDIAGVEELKQSFSHKFEMKDLGVLSYFLELEATSSYDGYLLSQVKYASTLVSKAKLSDSRSVFTPLEPNVKLTPMDGSPLSDPTRYWQLIGSLVYLTTTCPNKAYAVHIVSQFMATSCSTHYASVLRIIRYVNGTLFHGLHFSAHSSLELRAHSDADWARDFNDHKSIVGYCLFLVIP</sequence>
<keyword evidence="3" id="KW-1185">Reference proteome</keyword>
<feature type="domain" description="Reverse transcriptase Ty1/copia-type" evidence="1">
    <location>
        <begin position="2"/>
        <end position="83"/>
    </location>
</feature>
<dbReference type="InterPro" id="IPR013103">
    <property type="entry name" value="RVT_2"/>
</dbReference>
<dbReference type="Pfam" id="PF07727">
    <property type="entry name" value="RVT_2"/>
    <property type="match status" value="1"/>
</dbReference>
<dbReference type="Proteomes" id="UP001054252">
    <property type="component" value="Unassembled WGS sequence"/>
</dbReference>
<dbReference type="PANTHER" id="PTHR11439:SF461">
    <property type="entry name" value="OS10G0432200 PROTEIN"/>
    <property type="match status" value="1"/>
</dbReference>
<comment type="caution">
    <text evidence="2">The sequence shown here is derived from an EMBL/GenBank/DDBJ whole genome shotgun (WGS) entry which is preliminary data.</text>
</comment>
<dbReference type="PANTHER" id="PTHR11439">
    <property type="entry name" value="GAG-POL-RELATED RETROTRANSPOSON"/>
    <property type="match status" value="1"/>
</dbReference>
<evidence type="ECO:0000313" key="3">
    <source>
        <dbReference type="Proteomes" id="UP001054252"/>
    </source>
</evidence>
<dbReference type="EMBL" id="BPVZ01000096">
    <property type="protein sequence ID" value="GKV32598.1"/>
    <property type="molecule type" value="Genomic_DNA"/>
</dbReference>
<evidence type="ECO:0000259" key="1">
    <source>
        <dbReference type="Pfam" id="PF07727"/>
    </source>
</evidence>
<proteinExistence type="predicted"/>
<organism evidence="2 3">
    <name type="scientific">Rubroshorea leprosula</name>
    <dbReference type="NCBI Taxonomy" id="152421"/>
    <lineage>
        <taxon>Eukaryota</taxon>
        <taxon>Viridiplantae</taxon>
        <taxon>Streptophyta</taxon>
        <taxon>Embryophyta</taxon>
        <taxon>Tracheophyta</taxon>
        <taxon>Spermatophyta</taxon>
        <taxon>Magnoliopsida</taxon>
        <taxon>eudicotyledons</taxon>
        <taxon>Gunneridae</taxon>
        <taxon>Pentapetalae</taxon>
        <taxon>rosids</taxon>
        <taxon>malvids</taxon>
        <taxon>Malvales</taxon>
        <taxon>Dipterocarpaceae</taxon>
        <taxon>Rubroshorea</taxon>
    </lineage>
</organism>
<name>A0AAV5L665_9ROSI</name>
<dbReference type="AlphaFoldDB" id="A0AAV5L665"/>
<dbReference type="InterPro" id="IPR043502">
    <property type="entry name" value="DNA/RNA_pol_sf"/>
</dbReference>
<dbReference type="SUPFAM" id="SSF56672">
    <property type="entry name" value="DNA/RNA polymerases"/>
    <property type="match status" value="1"/>
</dbReference>
<protein>
    <recommendedName>
        <fullName evidence="1">Reverse transcriptase Ty1/copia-type domain-containing protein</fullName>
    </recommendedName>
</protein>
<gene>
    <name evidence="2" type="ORF">SLEP1_g41192</name>
</gene>